<dbReference type="OrthoDB" id="414175at2759"/>
<dbReference type="EC" id="2.4.1.122" evidence="4"/>
<comment type="similarity">
    <text evidence="3">Belongs to the glycosyltransferase 31 family. Beta3-Gal-T subfamily.</text>
</comment>
<evidence type="ECO:0000313" key="15">
    <source>
        <dbReference type="Proteomes" id="UP000678393"/>
    </source>
</evidence>
<evidence type="ECO:0000256" key="4">
    <source>
        <dbReference type="ARBA" id="ARBA00012557"/>
    </source>
</evidence>
<dbReference type="PANTHER" id="PTHR23033:SF14">
    <property type="entry name" value="GLYCOPROTEIN-N-ACETYLGALACTOSAMINE 3-BETA-GALACTOSYLTRANSFERASE 1-RELATED"/>
    <property type="match status" value="1"/>
</dbReference>
<evidence type="ECO:0000256" key="10">
    <source>
        <dbReference type="ARBA" id="ARBA00022989"/>
    </source>
</evidence>
<dbReference type="PANTHER" id="PTHR23033">
    <property type="entry name" value="BETA1,3-GALACTOSYLTRANSFERASE"/>
    <property type="match status" value="1"/>
</dbReference>
<keyword evidence="11 12" id="KW-0472">Membrane</keyword>
<evidence type="ECO:0000256" key="3">
    <source>
        <dbReference type="ARBA" id="ARBA00006462"/>
    </source>
</evidence>
<dbReference type="GO" id="GO:0016263">
    <property type="term" value="F:glycoprotein-N-acetylgalactosamine 3-beta-galactosyltransferase activity"/>
    <property type="evidence" value="ECO:0007669"/>
    <property type="project" value="UniProtKB-EC"/>
</dbReference>
<evidence type="ECO:0000256" key="5">
    <source>
        <dbReference type="ARBA" id="ARBA00022676"/>
    </source>
</evidence>
<evidence type="ECO:0000256" key="9">
    <source>
        <dbReference type="ARBA" id="ARBA00022968"/>
    </source>
</evidence>
<keyword evidence="15" id="KW-1185">Reference proteome</keyword>
<evidence type="ECO:0000256" key="8">
    <source>
        <dbReference type="ARBA" id="ARBA00022741"/>
    </source>
</evidence>
<keyword evidence="8" id="KW-0547">Nucleotide-binding</keyword>
<dbReference type="InterPro" id="IPR026050">
    <property type="entry name" value="C1GALT1/C1GALT1_chp1"/>
</dbReference>
<dbReference type="Pfam" id="PF02434">
    <property type="entry name" value="Fringe"/>
    <property type="match status" value="1"/>
</dbReference>
<reference evidence="14" key="1">
    <citation type="submission" date="2021-04" db="EMBL/GenBank/DDBJ databases">
        <authorList>
            <consortium name="Molecular Ecology Group"/>
        </authorList>
    </citation>
    <scope>NUCLEOTIDE SEQUENCE</scope>
</reference>
<dbReference type="Gene3D" id="3.90.550.50">
    <property type="match status" value="1"/>
</dbReference>
<evidence type="ECO:0000256" key="2">
    <source>
        <dbReference type="ARBA" id="ARBA00004922"/>
    </source>
</evidence>
<evidence type="ECO:0000256" key="1">
    <source>
        <dbReference type="ARBA" id="ARBA00004606"/>
    </source>
</evidence>
<name>A0A8S3ZR50_9EUPU</name>
<comment type="pathway">
    <text evidence="2">Protein modification; protein glycosylation.</text>
</comment>
<keyword evidence="5" id="KW-0328">Glycosyltransferase</keyword>
<keyword evidence="7 12" id="KW-0812">Transmembrane</keyword>
<protein>
    <recommendedName>
        <fullName evidence="4">N-acetylgalactosaminide beta-1,3-galactosyltransferase</fullName>
        <ecNumber evidence="4">2.4.1.122</ecNumber>
    </recommendedName>
</protein>
<comment type="caution">
    <text evidence="14">The sequence shown here is derived from an EMBL/GenBank/DDBJ whole genome shotgun (WGS) entry which is preliminary data.</text>
</comment>
<comment type="subcellular location">
    <subcellularLocation>
        <location evidence="1">Membrane</location>
        <topology evidence="1">Single-pass type II membrane protein</topology>
    </subcellularLocation>
</comment>
<dbReference type="GO" id="GO:0016020">
    <property type="term" value="C:membrane"/>
    <property type="evidence" value="ECO:0007669"/>
    <property type="project" value="UniProtKB-SubCell"/>
</dbReference>
<keyword evidence="6" id="KW-0808">Transferase</keyword>
<evidence type="ECO:0000256" key="6">
    <source>
        <dbReference type="ARBA" id="ARBA00022679"/>
    </source>
</evidence>
<dbReference type="GO" id="GO:0000166">
    <property type="term" value="F:nucleotide binding"/>
    <property type="evidence" value="ECO:0007669"/>
    <property type="project" value="UniProtKB-KW"/>
</dbReference>
<organism evidence="14 15">
    <name type="scientific">Candidula unifasciata</name>
    <dbReference type="NCBI Taxonomy" id="100452"/>
    <lineage>
        <taxon>Eukaryota</taxon>
        <taxon>Metazoa</taxon>
        <taxon>Spiralia</taxon>
        <taxon>Lophotrochozoa</taxon>
        <taxon>Mollusca</taxon>
        <taxon>Gastropoda</taxon>
        <taxon>Heterobranchia</taxon>
        <taxon>Euthyneura</taxon>
        <taxon>Panpulmonata</taxon>
        <taxon>Eupulmonata</taxon>
        <taxon>Stylommatophora</taxon>
        <taxon>Helicina</taxon>
        <taxon>Helicoidea</taxon>
        <taxon>Geomitridae</taxon>
        <taxon>Candidula</taxon>
    </lineage>
</organism>
<feature type="domain" description="Fringe-like glycosyltransferase" evidence="13">
    <location>
        <begin position="93"/>
        <end position="263"/>
    </location>
</feature>
<keyword evidence="10 12" id="KW-1133">Transmembrane helix</keyword>
<feature type="transmembrane region" description="Helical" evidence="12">
    <location>
        <begin position="21"/>
        <end position="42"/>
    </location>
</feature>
<gene>
    <name evidence="14" type="ORF">CUNI_LOCUS15763</name>
</gene>
<accession>A0A8S3ZR50</accession>
<dbReference type="AlphaFoldDB" id="A0A8S3ZR50"/>
<dbReference type="InterPro" id="IPR003378">
    <property type="entry name" value="Fringe-like_glycosylTrfase"/>
</dbReference>
<evidence type="ECO:0000256" key="7">
    <source>
        <dbReference type="ARBA" id="ARBA00022692"/>
    </source>
</evidence>
<proteinExistence type="inferred from homology"/>
<dbReference type="EMBL" id="CAJHNH020003890">
    <property type="protein sequence ID" value="CAG5130205.1"/>
    <property type="molecule type" value="Genomic_DNA"/>
</dbReference>
<sequence>MSEYFERCGKMTMVANNRRQFVKGFSIGVVLTFIALTCNSYYGNQFIQWTTTRHSNLENGCNHGPAASFRRTEDSNAFSDDNSTADKLREQVRVLVAIMTALKNIETRAQAVKDTWAKHCSEIIYFSTGENKKFPTVRLNVPEGMNHLTPKTMGGFDYMYDHYFNDFDWFMKADDDTYVIMENLRYFLSSQNFSQPVSFGQHFVLYDGQEYQDGGAGYVLSKESLRRFRHRGNNSKCVKDGAYEDVEMAHCLESLGVQIVNSKDSQGRSRFHTFVPSVHIHGTYPKFYNHHNRGDNKGIDSMSDYAVSFHRVTPSMMWELEFYVYHLRPYGICNVKENLELKNNKSSSN</sequence>
<evidence type="ECO:0000256" key="11">
    <source>
        <dbReference type="ARBA" id="ARBA00023136"/>
    </source>
</evidence>
<dbReference type="Proteomes" id="UP000678393">
    <property type="component" value="Unassembled WGS sequence"/>
</dbReference>
<evidence type="ECO:0000313" key="14">
    <source>
        <dbReference type="EMBL" id="CAG5130205.1"/>
    </source>
</evidence>
<keyword evidence="9" id="KW-0735">Signal-anchor</keyword>
<evidence type="ECO:0000259" key="13">
    <source>
        <dbReference type="Pfam" id="PF02434"/>
    </source>
</evidence>
<evidence type="ECO:0000256" key="12">
    <source>
        <dbReference type="SAM" id="Phobius"/>
    </source>
</evidence>